<evidence type="ECO:0000259" key="3">
    <source>
        <dbReference type="Pfam" id="PF13629"/>
    </source>
</evidence>
<dbReference type="PRINTS" id="PR00811">
    <property type="entry name" value="BCTERIALGSPD"/>
</dbReference>
<dbReference type="PANTHER" id="PTHR30332">
    <property type="entry name" value="PROBABLE GENERAL SECRETION PATHWAY PROTEIN D"/>
    <property type="match status" value="1"/>
</dbReference>
<name>A0A290S2Z5_9GAMM</name>
<organism evidence="4 5">
    <name type="scientific">Pseudoalteromonas arctica A 37-1-2</name>
    <dbReference type="NCBI Taxonomy" id="1117313"/>
    <lineage>
        <taxon>Bacteria</taxon>
        <taxon>Pseudomonadati</taxon>
        <taxon>Pseudomonadota</taxon>
        <taxon>Gammaproteobacteria</taxon>
        <taxon>Alteromonadales</taxon>
        <taxon>Pseudoalteromonadaceae</taxon>
        <taxon>Pseudoalteromonas</taxon>
    </lineage>
</organism>
<dbReference type="InterPro" id="IPR004846">
    <property type="entry name" value="T2SS/T3SS_dom"/>
</dbReference>
<evidence type="ECO:0000259" key="2">
    <source>
        <dbReference type="Pfam" id="PF00263"/>
    </source>
</evidence>
<dbReference type="KEGG" id="part:PARC_a1910"/>
<gene>
    <name evidence="4" type="primary">cpaC</name>
    <name evidence="4" type="ORF">PARC_a1910</name>
</gene>
<dbReference type="GO" id="GO:0015627">
    <property type="term" value="C:type II protein secretion system complex"/>
    <property type="evidence" value="ECO:0007669"/>
    <property type="project" value="TreeGrafter"/>
</dbReference>
<dbReference type="InterPro" id="IPR001775">
    <property type="entry name" value="GspD/PilQ"/>
</dbReference>
<dbReference type="RefSeq" id="WP_010552698.1">
    <property type="nucleotide sequence ID" value="NZ_CP011025.1"/>
</dbReference>
<dbReference type="Proteomes" id="UP000016505">
    <property type="component" value="Chromosome I"/>
</dbReference>
<proteinExistence type="inferred from homology"/>
<dbReference type="Pfam" id="PF13629">
    <property type="entry name" value="T2SS-T3SS_pil_N"/>
    <property type="match status" value="1"/>
</dbReference>
<dbReference type="OrthoDB" id="9779724at2"/>
<comment type="similarity">
    <text evidence="1">Belongs to the bacterial secretin family.</text>
</comment>
<sequence length="431" mass="46219">MKSSIKLIIFLTLIFTFQVFAEISTNIQMKVGTLDLLPIDNVTRIAVAQQGIVSAKVIDNESVLLIAEGPGETQLQIWDLNNNSIKLDVAVNSFDTSGLTNRVKTLIADIPSLSVRQVGGLVVLEGTVDSKVFAKANSIAKILPNVTSLVTNKEIEVKSMIRMDVSIVEIGKKTLKNIGVKWGTSAGGPSFGAVSNWTNNDLFSVYSPSTVGDSIMGQIGEAAIGSNSFSHFGIVTGLSSQIQLLSEQGDARMLAQPTLSTRSGEKARFLAGGEVPIPLLSADGAPSVEFKEYGIKLEIEPTADEQGNIVSYVSAEVSSVDASVQVNGIPGFKTRETESVVNVRDGDTIVISGLVSSEMSKSISKVPLLGSIPILGELFKSRDFADDKTELVILVTPHVVPIEGKLHQERLQRAKEMIEEADKLKAFYILD</sequence>
<dbReference type="InterPro" id="IPR032789">
    <property type="entry name" value="T2SS-T3SS_pil_N"/>
</dbReference>
<feature type="domain" description="Pilus formation protein N-terminal" evidence="3">
    <location>
        <begin position="26"/>
        <end position="91"/>
    </location>
</feature>
<dbReference type="Pfam" id="PF00263">
    <property type="entry name" value="Secretin"/>
    <property type="match status" value="1"/>
</dbReference>
<reference evidence="4 5" key="1">
    <citation type="journal article" date="2012" name="J. Bacteriol.">
        <title>Genome sequences of type strains of seven species of the marine bacterium Pseudoalteromonas.</title>
        <authorList>
            <person name="Xie B.B."/>
            <person name="Shu Y.L."/>
            <person name="Qin Q.L."/>
            <person name="Rong J.C."/>
            <person name="Zhang X.Y."/>
            <person name="Chen X.L."/>
            <person name="Shi M."/>
            <person name="He H.L."/>
            <person name="Zhou B.C."/>
            <person name="Zhang Y.Z."/>
        </authorList>
    </citation>
    <scope>NUCLEOTIDE SEQUENCE [LARGE SCALE GENOMIC DNA]</scope>
    <source>
        <strain evidence="4 5">A 37-1-2</strain>
    </source>
</reference>
<dbReference type="PANTHER" id="PTHR30332:SF17">
    <property type="entry name" value="TYPE IV PILIATION SYSTEM PROTEIN DR_0774-RELATED"/>
    <property type="match status" value="1"/>
</dbReference>
<evidence type="ECO:0000313" key="5">
    <source>
        <dbReference type="Proteomes" id="UP000016505"/>
    </source>
</evidence>
<dbReference type="GO" id="GO:0009306">
    <property type="term" value="P:protein secretion"/>
    <property type="evidence" value="ECO:0007669"/>
    <property type="project" value="InterPro"/>
</dbReference>
<evidence type="ECO:0000256" key="1">
    <source>
        <dbReference type="RuleBase" id="RU004003"/>
    </source>
</evidence>
<dbReference type="InterPro" id="IPR050810">
    <property type="entry name" value="Bact_Secretion_Sys_Channel"/>
</dbReference>
<protein>
    <submittedName>
        <fullName evidence="4">Pilus assembly protein CpaC</fullName>
    </submittedName>
</protein>
<dbReference type="EMBL" id="CP011025">
    <property type="protein sequence ID" value="ATC86463.1"/>
    <property type="molecule type" value="Genomic_DNA"/>
</dbReference>
<dbReference type="AlphaFoldDB" id="A0A290S2Z5"/>
<evidence type="ECO:0000313" key="4">
    <source>
        <dbReference type="EMBL" id="ATC86463.1"/>
    </source>
</evidence>
<feature type="domain" description="Type II/III secretion system secretin-like" evidence="2">
    <location>
        <begin position="245"/>
        <end position="400"/>
    </location>
</feature>
<accession>A0A290S2Z5</accession>